<reference evidence="2 3" key="1">
    <citation type="submission" date="2019-03" db="EMBL/GenBank/DDBJ databases">
        <title>Rhodosporidium diobovatum UCD-FST 08-225 genome sequencing, assembly, and annotation.</title>
        <authorList>
            <person name="Fakankun I.U."/>
            <person name="Fristensky B."/>
            <person name="Levin D.B."/>
        </authorList>
    </citation>
    <scope>NUCLEOTIDE SEQUENCE [LARGE SCALE GENOMIC DNA]</scope>
    <source>
        <strain evidence="2 3">UCD-FST 08-225</strain>
    </source>
</reference>
<dbReference type="InterPro" id="IPR020843">
    <property type="entry name" value="ER"/>
</dbReference>
<dbReference type="SMART" id="SM00829">
    <property type="entry name" value="PKS_ER"/>
    <property type="match status" value="1"/>
</dbReference>
<dbReference type="STRING" id="5288.A0A5C5FRD0"/>
<dbReference type="Proteomes" id="UP000311382">
    <property type="component" value="Unassembled WGS sequence"/>
</dbReference>
<dbReference type="OrthoDB" id="1706066at2759"/>
<proteinExistence type="predicted"/>
<dbReference type="InterPro" id="IPR011032">
    <property type="entry name" value="GroES-like_sf"/>
</dbReference>
<dbReference type="PANTHER" id="PTHR45033:SF3">
    <property type="entry name" value="DEHYDROGENASE, PUTATIVE (AFU_ORTHOLOGUE AFUA_2G13270)-RELATED"/>
    <property type="match status" value="1"/>
</dbReference>
<accession>A0A5C5FRD0</accession>
<dbReference type="EMBL" id="SOZI01000136">
    <property type="protein sequence ID" value="TNY18484.1"/>
    <property type="molecule type" value="Genomic_DNA"/>
</dbReference>
<sequence length="372" mass="39342">MSSAAPAASTMKGLVLHKTAGDDWKPGPKTWHPVSVEELPVPTPAQDQVLVKVLAAGFNHRDVFQRQSLYPGTIFHTAETPSILGADAVGVVVSPSHPLNGQRVLPYPAANWDSSPYGPDVPGKQFGILGSVKQTGGRGTYAEYVAVGKDDVVKCPEHLTKEEAATVPLGSLTAWRATFTKADVKKGDNVLITGIGGGVAILSLQLAVAAGANVWVTSSSADKIKRAQELGAKGGVNYKDDDWPKQLQALLPSLRPHLDAVIDSAGGPIVTQLLRLLKDGAVVSCYGQTMGKPIELSMAAVLKNIELKGSTMGSRDEFFAAVAFVDKHKIHPVVDSVLEGLEHAEDGFQLLKQGGQFGKVVINIARDESPKL</sequence>
<dbReference type="Gene3D" id="3.40.50.720">
    <property type="entry name" value="NAD(P)-binding Rossmann-like Domain"/>
    <property type="match status" value="1"/>
</dbReference>
<dbReference type="AlphaFoldDB" id="A0A5C5FRD0"/>
<keyword evidence="3" id="KW-1185">Reference proteome</keyword>
<dbReference type="InterPro" id="IPR013149">
    <property type="entry name" value="ADH-like_C"/>
</dbReference>
<dbReference type="PANTHER" id="PTHR45033">
    <property type="match status" value="1"/>
</dbReference>
<comment type="caution">
    <text evidence="2">The sequence shown here is derived from an EMBL/GenBank/DDBJ whole genome shotgun (WGS) entry which is preliminary data.</text>
</comment>
<gene>
    <name evidence="2" type="ORF">DMC30DRAFT_426415</name>
</gene>
<dbReference type="GO" id="GO:0016491">
    <property type="term" value="F:oxidoreductase activity"/>
    <property type="evidence" value="ECO:0007669"/>
    <property type="project" value="InterPro"/>
</dbReference>
<dbReference type="SUPFAM" id="SSF50129">
    <property type="entry name" value="GroES-like"/>
    <property type="match status" value="1"/>
</dbReference>
<dbReference type="Gene3D" id="3.90.180.10">
    <property type="entry name" value="Medium-chain alcohol dehydrogenases, catalytic domain"/>
    <property type="match status" value="1"/>
</dbReference>
<dbReference type="Pfam" id="PF08240">
    <property type="entry name" value="ADH_N"/>
    <property type="match status" value="1"/>
</dbReference>
<feature type="domain" description="Enoyl reductase (ER)" evidence="1">
    <location>
        <begin position="27"/>
        <end position="362"/>
    </location>
</feature>
<dbReference type="InterPro" id="IPR013154">
    <property type="entry name" value="ADH-like_N"/>
</dbReference>
<dbReference type="SUPFAM" id="SSF51735">
    <property type="entry name" value="NAD(P)-binding Rossmann-fold domains"/>
    <property type="match status" value="1"/>
</dbReference>
<protein>
    <recommendedName>
        <fullName evidence="1">Enoyl reductase (ER) domain-containing protein</fullName>
    </recommendedName>
</protein>
<evidence type="ECO:0000259" key="1">
    <source>
        <dbReference type="SMART" id="SM00829"/>
    </source>
</evidence>
<evidence type="ECO:0000313" key="3">
    <source>
        <dbReference type="Proteomes" id="UP000311382"/>
    </source>
</evidence>
<dbReference type="Pfam" id="PF00107">
    <property type="entry name" value="ADH_zinc_N"/>
    <property type="match status" value="1"/>
</dbReference>
<dbReference type="InterPro" id="IPR052711">
    <property type="entry name" value="Zinc_ADH-like"/>
</dbReference>
<dbReference type="InterPro" id="IPR036291">
    <property type="entry name" value="NAD(P)-bd_dom_sf"/>
</dbReference>
<name>A0A5C5FRD0_9BASI</name>
<evidence type="ECO:0000313" key="2">
    <source>
        <dbReference type="EMBL" id="TNY18484.1"/>
    </source>
</evidence>
<organism evidence="2 3">
    <name type="scientific">Rhodotorula diobovata</name>
    <dbReference type="NCBI Taxonomy" id="5288"/>
    <lineage>
        <taxon>Eukaryota</taxon>
        <taxon>Fungi</taxon>
        <taxon>Dikarya</taxon>
        <taxon>Basidiomycota</taxon>
        <taxon>Pucciniomycotina</taxon>
        <taxon>Microbotryomycetes</taxon>
        <taxon>Sporidiobolales</taxon>
        <taxon>Sporidiobolaceae</taxon>
        <taxon>Rhodotorula</taxon>
    </lineage>
</organism>
<dbReference type="FunFam" id="3.40.50.720:FF:000481">
    <property type="entry name" value="Alcohol dehydrogenase, variant"/>
    <property type="match status" value="1"/>
</dbReference>